<dbReference type="RefSeq" id="WP_241549729.1">
    <property type="nucleotide sequence ID" value="NZ_JANCNS010000001.1"/>
</dbReference>
<keyword evidence="5 10" id="KW-0732">Signal</keyword>
<dbReference type="PANTHER" id="PTHR30069:SF29">
    <property type="entry name" value="HEMOGLOBIN AND HEMOGLOBIN-HAPTOGLOBIN-BINDING PROTEIN 1-RELATED"/>
    <property type="match status" value="1"/>
</dbReference>
<keyword evidence="4 9" id="KW-0812">Transmembrane</keyword>
<feature type="signal peptide" evidence="10">
    <location>
        <begin position="1"/>
        <end position="18"/>
    </location>
</feature>
<accession>A0A9X2I8J9</accession>
<dbReference type="InterPro" id="IPR036942">
    <property type="entry name" value="Beta-barrel_TonB_sf"/>
</dbReference>
<comment type="similarity">
    <text evidence="9">Belongs to the TonB-dependent receptor family.</text>
</comment>
<keyword evidence="6" id="KW-0798">TonB box</keyword>
<evidence type="ECO:0000259" key="11">
    <source>
        <dbReference type="Pfam" id="PF07715"/>
    </source>
</evidence>
<dbReference type="InterPro" id="IPR010917">
    <property type="entry name" value="TonB_rcpt_CS"/>
</dbReference>
<dbReference type="GO" id="GO:0009279">
    <property type="term" value="C:cell outer membrane"/>
    <property type="evidence" value="ECO:0007669"/>
    <property type="project" value="UniProtKB-SubCell"/>
</dbReference>
<evidence type="ECO:0000256" key="5">
    <source>
        <dbReference type="ARBA" id="ARBA00022729"/>
    </source>
</evidence>
<dbReference type="Gene3D" id="2.40.170.20">
    <property type="entry name" value="TonB-dependent receptor, beta-barrel domain"/>
    <property type="match status" value="1"/>
</dbReference>
<comment type="caution">
    <text evidence="12">The sequence shown here is derived from an EMBL/GenBank/DDBJ whole genome shotgun (WGS) entry which is preliminary data.</text>
</comment>
<dbReference type="SUPFAM" id="SSF49464">
    <property type="entry name" value="Carboxypeptidase regulatory domain-like"/>
    <property type="match status" value="1"/>
</dbReference>
<dbReference type="InterPro" id="IPR012910">
    <property type="entry name" value="Plug_dom"/>
</dbReference>
<evidence type="ECO:0000256" key="6">
    <source>
        <dbReference type="ARBA" id="ARBA00023077"/>
    </source>
</evidence>
<evidence type="ECO:0000256" key="3">
    <source>
        <dbReference type="ARBA" id="ARBA00022452"/>
    </source>
</evidence>
<evidence type="ECO:0000256" key="10">
    <source>
        <dbReference type="SAM" id="SignalP"/>
    </source>
</evidence>
<keyword evidence="13" id="KW-1185">Reference proteome</keyword>
<dbReference type="Gene3D" id="2.170.130.10">
    <property type="entry name" value="TonB-dependent receptor, plug domain"/>
    <property type="match status" value="1"/>
</dbReference>
<dbReference type="PROSITE" id="PS52016">
    <property type="entry name" value="TONB_DEPENDENT_REC_3"/>
    <property type="match status" value="1"/>
</dbReference>
<keyword evidence="7 9" id="KW-0472">Membrane</keyword>
<evidence type="ECO:0000313" key="13">
    <source>
        <dbReference type="Proteomes" id="UP001155280"/>
    </source>
</evidence>
<sequence length="886" mass="99345">MRKLLLLAMLLASATIFAQGTVTGTVYDSEMNSPLPGATVLVSGTNTGTSTDFDGNFSINVPASSGTLEISFVGYETKRLPFTLVDGKADLGQIILNTDAGALSEIVVIGSGVIDLEEDRQTPIAVSTIRRGEIQQKAAGNVEFPEVMKSVPSVYVSNQTGFGDSQMFLRGFSQANTAFLLNGQPINGMEDGLMYWSNWSGMTDIANAVQVQRGLGSSKLAISSVGGTVNIVSKTTDKTEGGFGRFLTGNDSFFKATAAYDSGLNDKGWGFSVLLDHWQGHRKFSEGTFGEGQNYFLSIGKLLGDHNFNFLIFGAPQMHGQVWSQPREVADVFRKYNQHWGFDEGEIESERTNFYHKPVMNLNWDWNISDASNLSTVVYASWGRGGGTGPRGGQPIREPDYNIEGVEIAGQIDFPAIRERNSQIGVGGDFSNPDGPGYIRRASMNNHQWYGMVSNFETQFGERFSFNVGADFRFYTGDHFRQVIDFYDLTGWSNDRPDDRIVRESFSINPWQTLFDYADEDERINYDYSEDINYQGIFSQIEYASDKFSIFFQGALSNQSYQRQDRFATDANGDQTTVESDKATKIGFNLKGGAAYSFNDQHKVFVNSGFYSRQPFLDNIFSGTAELATPEVDNEEITGLEAGYRFEINNFRANVNVYRTEWANRFISNGNTIIERSTGEEIDLSREQTDVTQLHSGLEIDITYRLYNNLRFGAYTSIGNWEFSGSTPYRSRDFRDNTYFDNEDLDDYTDRDGNDLPASFFSGNVNLDGVELGNAPQFTIGANFFYEVTNDFEFGLDWNYFDRLYEFVDVSDVVSEGNSYETTELESFSVFDFTTSYNFDIGNNSDFILRANVYNLFNTAYINQTDAFGVFYGNGRTWNASVTYRF</sequence>
<dbReference type="Pfam" id="PF13715">
    <property type="entry name" value="CarbopepD_reg_2"/>
    <property type="match status" value="1"/>
</dbReference>
<evidence type="ECO:0000256" key="1">
    <source>
        <dbReference type="ARBA" id="ARBA00004571"/>
    </source>
</evidence>
<keyword evidence="2 9" id="KW-0813">Transport</keyword>
<evidence type="ECO:0000256" key="7">
    <source>
        <dbReference type="ARBA" id="ARBA00023136"/>
    </source>
</evidence>
<dbReference type="InterPro" id="IPR037066">
    <property type="entry name" value="Plug_dom_sf"/>
</dbReference>
<dbReference type="Proteomes" id="UP001155280">
    <property type="component" value="Unassembled WGS sequence"/>
</dbReference>
<reference evidence="12" key="1">
    <citation type="submission" date="2022-07" db="EMBL/GenBank/DDBJ databases">
        <title>Gramela sediminis sp. nov., isolated from deep-sea sediment of the Indian Ocean.</title>
        <authorList>
            <person name="Shi H."/>
        </authorList>
    </citation>
    <scope>NUCLEOTIDE SEQUENCE</scope>
    <source>
        <strain evidence="12">GC03-9</strain>
    </source>
</reference>
<dbReference type="AlphaFoldDB" id="A0A9X2I8J9"/>
<keyword evidence="12" id="KW-0675">Receptor</keyword>
<evidence type="ECO:0000313" key="12">
    <source>
        <dbReference type="EMBL" id="MCP9199431.1"/>
    </source>
</evidence>
<evidence type="ECO:0000256" key="8">
    <source>
        <dbReference type="ARBA" id="ARBA00023237"/>
    </source>
</evidence>
<dbReference type="GO" id="GO:0015344">
    <property type="term" value="F:siderophore uptake transmembrane transporter activity"/>
    <property type="evidence" value="ECO:0007669"/>
    <property type="project" value="TreeGrafter"/>
</dbReference>
<keyword evidence="3 9" id="KW-1134">Transmembrane beta strand</keyword>
<dbReference type="Gene3D" id="2.60.40.1120">
    <property type="entry name" value="Carboxypeptidase-like, regulatory domain"/>
    <property type="match status" value="1"/>
</dbReference>
<dbReference type="InterPro" id="IPR039426">
    <property type="entry name" value="TonB-dep_rcpt-like"/>
</dbReference>
<dbReference type="InterPro" id="IPR008969">
    <property type="entry name" value="CarboxyPept-like_regulatory"/>
</dbReference>
<dbReference type="SUPFAM" id="SSF56935">
    <property type="entry name" value="Porins"/>
    <property type="match status" value="1"/>
</dbReference>
<name>A0A9X2I8J9_9FLAO</name>
<organism evidence="12 13">
    <name type="scientific">Christiangramia oceanisediminis</name>
    <dbReference type="NCBI Taxonomy" id="2920386"/>
    <lineage>
        <taxon>Bacteria</taxon>
        <taxon>Pseudomonadati</taxon>
        <taxon>Bacteroidota</taxon>
        <taxon>Flavobacteriia</taxon>
        <taxon>Flavobacteriales</taxon>
        <taxon>Flavobacteriaceae</taxon>
        <taxon>Christiangramia</taxon>
    </lineage>
</organism>
<dbReference type="PROSITE" id="PS01156">
    <property type="entry name" value="TONB_DEPENDENT_REC_2"/>
    <property type="match status" value="1"/>
</dbReference>
<dbReference type="Pfam" id="PF07715">
    <property type="entry name" value="Plug"/>
    <property type="match status" value="1"/>
</dbReference>
<feature type="domain" description="TonB-dependent receptor plug" evidence="11">
    <location>
        <begin position="120"/>
        <end position="228"/>
    </location>
</feature>
<evidence type="ECO:0000256" key="9">
    <source>
        <dbReference type="PROSITE-ProRule" id="PRU01360"/>
    </source>
</evidence>
<feature type="chain" id="PRO_5040829576" evidence="10">
    <location>
        <begin position="19"/>
        <end position="886"/>
    </location>
</feature>
<protein>
    <submittedName>
        <fullName evidence="12">TonB-dependent receptor</fullName>
    </submittedName>
</protein>
<gene>
    <name evidence="12" type="ORF">MKO06_05905</name>
</gene>
<comment type="subcellular location">
    <subcellularLocation>
        <location evidence="1 9">Cell outer membrane</location>
        <topology evidence="1 9">Multi-pass membrane protein</topology>
    </subcellularLocation>
</comment>
<dbReference type="EMBL" id="JANCNS010000001">
    <property type="protein sequence ID" value="MCP9199431.1"/>
    <property type="molecule type" value="Genomic_DNA"/>
</dbReference>
<evidence type="ECO:0000256" key="4">
    <source>
        <dbReference type="ARBA" id="ARBA00022692"/>
    </source>
</evidence>
<evidence type="ECO:0000256" key="2">
    <source>
        <dbReference type="ARBA" id="ARBA00022448"/>
    </source>
</evidence>
<dbReference type="GO" id="GO:0044718">
    <property type="term" value="P:siderophore transmembrane transport"/>
    <property type="evidence" value="ECO:0007669"/>
    <property type="project" value="TreeGrafter"/>
</dbReference>
<dbReference type="PANTHER" id="PTHR30069">
    <property type="entry name" value="TONB-DEPENDENT OUTER MEMBRANE RECEPTOR"/>
    <property type="match status" value="1"/>
</dbReference>
<keyword evidence="8 9" id="KW-0998">Cell outer membrane</keyword>
<proteinExistence type="inferred from homology"/>